<keyword evidence="2" id="KW-0378">Hydrolase</keyword>
<evidence type="ECO:0000259" key="4">
    <source>
        <dbReference type="Pfam" id="PF16891"/>
    </source>
</evidence>
<dbReference type="Proteomes" id="UP000271098">
    <property type="component" value="Unassembled WGS sequence"/>
</dbReference>
<keyword evidence="1" id="KW-0479">Metal-binding</keyword>
<dbReference type="EMBL" id="UYRT01100867">
    <property type="protein sequence ID" value="VDN42728.1"/>
    <property type="molecule type" value="Genomic_DNA"/>
</dbReference>
<dbReference type="WBParaSite" id="GPUH_0002438401-mRNA-1">
    <property type="protein sequence ID" value="GPUH_0002438401-mRNA-1"/>
    <property type="gene ID" value="GPUH_0002438401"/>
</dbReference>
<dbReference type="GO" id="GO:0046872">
    <property type="term" value="F:metal ion binding"/>
    <property type="evidence" value="ECO:0007669"/>
    <property type="project" value="UniProtKB-KW"/>
</dbReference>
<gene>
    <name evidence="5" type="ORF">GPUH_LOCUS24354</name>
</gene>
<evidence type="ECO:0000313" key="6">
    <source>
        <dbReference type="Proteomes" id="UP000271098"/>
    </source>
</evidence>
<proteinExistence type="predicted"/>
<reference evidence="7" key="1">
    <citation type="submission" date="2016-06" db="UniProtKB">
        <authorList>
            <consortium name="WormBaseParasite"/>
        </authorList>
    </citation>
    <scope>IDENTIFICATION</scope>
</reference>
<accession>A0A183ETR3</accession>
<dbReference type="Pfam" id="PF16891">
    <property type="entry name" value="STPPase_N"/>
    <property type="match status" value="1"/>
</dbReference>
<dbReference type="InterPro" id="IPR031675">
    <property type="entry name" value="STPPase_N"/>
</dbReference>
<evidence type="ECO:0000256" key="1">
    <source>
        <dbReference type="ARBA" id="ARBA00022723"/>
    </source>
</evidence>
<evidence type="ECO:0000313" key="5">
    <source>
        <dbReference type="EMBL" id="VDN42728.1"/>
    </source>
</evidence>
<name>A0A183ETR3_9BILA</name>
<evidence type="ECO:0000256" key="3">
    <source>
        <dbReference type="ARBA" id="ARBA00023211"/>
    </source>
</evidence>
<sequence>MANANDNAVDLDSLISRLLEARGRDLREMGPVQIAEGEMLGLLSMSKEVFLAQSCLMDLMAPITICGQRFLFSSS</sequence>
<dbReference type="AlphaFoldDB" id="A0A183ETR3"/>
<evidence type="ECO:0000313" key="7">
    <source>
        <dbReference type="WBParaSite" id="GPUH_0002438401-mRNA-1"/>
    </source>
</evidence>
<reference evidence="5 6" key="2">
    <citation type="submission" date="2018-11" db="EMBL/GenBank/DDBJ databases">
        <authorList>
            <consortium name="Pathogen Informatics"/>
        </authorList>
    </citation>
    <scope>NUCLEOTIDE SEQUENCE [LARGE SCALE GENOMIC DNA]</scope>
</reference>
<dbReference type="OrthoDB" id="1930084at2759"/>
<evidence type="ECO:0000256" key="2">
    <source>
        <dbReference type="ARBA" id="ARBA00022801"/>
    </source>
</evidence>
<organism evidence="7">
    <name type="scientific">Gongylonema pulchrum</name>
    <dbReference type="NCBI Taxonomy" id="637853"/>
    <lineage>
        <taxon>Eukaryota</taxon>
        <taxon>Metazoa</taxon>
        <taxon>Ecdysozoa</taxon>
        <taxon>Nematoda</taxon>
        <taxon>Chromadorea</taxon>
        <taxon>Rhabditida</taxon>
        <taxon>Spirurina</taxon>
        <taxon>Spiruromorpha</taxon>
        <taxon>Spiruroidea</taxon>
        <taxon>Gongylonematidae</taxon>
        <taxon>Gongylonema</taxon>
    </lineage>
</organism>
<keyword evidence="3" id="KW-0464">Manganese</keyword>
<feature type="domain" description="Serine-threonine protein phosphatase N-terminal" evidence="4">
    <location>
        <begin position="11"/>
        <end position="59"/>
    </location>
</feature>
<protein>
    <submittedName>
        <fullName evidence="7">STPPase_N domain-containing protein</fullName>
    </submittedName>
</protein>
<dbReference type="GO" id="GO:0016787">
    <property type="term" value="F:hydrolase activity"/>
    <property type="evidence" value="ECO:0007669"/>
    <property type="project" value="UniProtKB-KW"/>
</dbReference>
<keyword evidence="6" id="KW-1185">Reference proteome</keyword>